<evidence type="ECO:0000313" key="5">
    <source>
        <dbReference type="Proteomes" id="UP000287853"/>
    </source>
</evidence>
<evidence type="ECO:0000313" key="4">
    <source>
        <dbReference type="EMBL" id="RWX43065.1"/>
    </source>
</evidence>
<proteinExistence type="predicted"/>
<dbReference type="PROSITE" id="PS50005">
    <property type="entry name" value="TPR"/>
    <property type="match status" value="1"/>
</dbReference>
<dbReference type="InterPro" id="IPR018704">
    <property type="entry name" value="SecYEG/CpoB_TPR"/>
</dbReference>
<reference evidence="4 5" key="1">
    <citation type="submission" date="2017-01" db="EMBL/GenBank/DDBJ databases">
        <title>The cable genome- insights into the physiology and evolution of filamentous bacteria capable of sulfide oxidation via long distance electron transfer.</title>
        <authorList>
            <person name="Schreiber L."/>
            <person name="Bjerg J.T."/>
            <person name="Boggild A."/>
            <person name="Van De Vossenberg J."/>
            <person name="Meysman F."/>
            <person name="Nielsen L.P."/>
            <person name="Schramm A."/>
            <person name="Kjeldsen K.U."/>
        </authorList>
    </citation>
    <scope>NUCLEOTIDE SEQUENCE [LARGE SCALE GENOMIC DNA]</scope>
    <source>
        <strain evidence="4">MCF</strain>
    </source>
</reference>
<gene>
    <name evidence="4" type="ORF">H206_03191</name>
</gene>
<name>A0A444IQI0_9BACT</name>
<keyword evidence="2" id="KW-0472">Membrane</keyword>
<dbReference type="AlphaFoldDB" id="A0A444IQI0"/>
<feature type="transmembrane region" description="Helical" evidence="2">
    <location>
        <begin position="46"/>
        <end position="63"/>
    </location>
</feature>
<organism evidence="4 5">
    <name type="scientific">Candidatus Electrothrix aarhusensis</name>
    <dbReference type="NCBI Taxonomy" id="1859131"/>
    <lineage>
        <taxon>Bacteria</taxon>
        <taxon>Pseudomonadati</taxon>
        <taxon>Thermodesulfobacteriota</taxon>
        <taxon>Desulfobulbia</taxon>
        <taxon>Desulfobulbales</taxon>
        <taxon>Desulfobulbaceae</taxon>
        <taxon>Candidatus Electrothrix</taxon>
    </lineage>
</organism>
<dbReference type="SUPFAM" id="SSF48452">
    <property type="entry name" value="TPR-like"/>
    <property type="match status" value="1"/>
</dbReference>
<keyword evidence="1" id="KW-0802">TPR repeat</keyword>
<dbReference type="InterPro" id="IPR011990">
    <property type="entry name" value="TPR-like_helical_dom_sf"/>
</dbReference>
<evidence type="ECO:0000259" key="3">
    <source>
        <dbReference type="Pfam" id="PF09976"/>
    </source>
</evidence>
<evidence type="ECO:0000256" key="2">
    <source>
        <dbReference type="SAM" id="Phobius"/>
    </source>
</evidence>
<protein>
    <submittedName>
        <fullName evidence="4">Tetratricopeptide repeat-containing protein</fullName>
    </submittedName>
</protein>
<keyword evidence="5" id="KW-1185">Reference proteome</keyword>
<feature type="domain" description="Ancillary SecYEG translocon subunit/Cell division coordinator CpoB TPR" evidence="3">
    <location>
        <begin position="38"/>
        <end position="213"/>
    </location>
</feature>
<sequence length="236" mass="26473">MSKQQSSFELNDLRENSHVEQYNGILDQLDLPPGIVEFLQKNQRKIWTVVTIIAVVIISTALYDSYSTYSLNKAAKAYDAALLLEGEQRATALNTVKEDFSSTPSAVWGQIQLTHIDQEAGKYKEAIDRLESLKSELGKEDLLNPLVLANLGALYEQNQQLDKAVAAYELLHKREGYEALALSNLGRLYESMEKKEQAVATYQRYMSLTEKKGEAGPAQNSLARDMVQASLNRILQ</sequence>
<dbReference type="SMART" id="SM00028">
    <property type="entry name" value="TPR"/>
    <property type="match status" value="2"/>
</dbReference>
<keyword evidence="2" id="KW-1133">Transmembrane helix</keyword>
<dbReference type="InterPro" id="IPR019734">
    <property type="entry name" value="TPR_rpt"/>
</dbReference>
<dbReference type="Gene3D" id="1.25.40.10">
    <property type="entry name" value="Tetratricopeptide repeat domain"/>
    <property type="match status" value="1"/>
</dbReference>
<dbReference type="Pfam" id="PF09976">
    <property type="entry name" value="TPR_21"/>
    <property type="match status" value="1"/>
</dbReference>
<feature type="repeat" description="TPR" evidence="1">
    <location>
        <begin position="179"/>
        <end position="212"/>
    </location>
</feature>
<dbReference type="Proteomes" id="UP000287853">
    <property type="component" value="Unassembled WGS sequence"/>
</dbReference>
<accession>A0A444IQI0</accession>
<keyword evidence="2" id="KW-0812">Transmembrane</keyword>
<dbReference type="EMBL" id="MTKO01000132">
    <property type="protein sequence ID" value="RWX43065.1"/>
    <property type="molecule type" value="Genomic_DNA"/>
</dbReference>
<evidence type="ECO:0000256" key="1">
    <source>
        <dbReference type="PROSITE-ProRule" id="PRU00339"/>
    </source>
</evidence>
<comment type="caution">
    <text evidence="4">The sequence shown here is derived from an EMBL/GenBank/DDBJ whole genome shotgun (WGS) entry which is preliminary data.</text>
</comment>